<dbReference type="eggNOG" id="COG5492">
    <property type="taxonomic scope" value="Bacteria"/>
</dbReference>
<dbReference type="Pfam" id="PF13306">
    <property type="entry name" value="LRR_5"/>
    <property type="match status" value="2"/>
</dbReference>
<dbReference type="Proteomes" id="UP000030066">
    <property type="component" value="Chromosome"/>
</dbReference>
<accession>A0A097STK0</accession>
<feature type="signal peptide" evidence="2">
    <location>
        <begin position="1"/>
        <end position="26"/>
    </location>
</feature>
<dbReference type="EMBL" id="CP007711">
    <property type="protein sequence ID" value="AIV03909.1"/>
    <property type="molecule type" value="Genomic_DNA"/>
</dbReference>
<dbReference type="PANTHER" id="PTHR45661:SF3">
    <property type="entry name" value="IG-LIKE DOMAIN-CONTAINING PROTEIN"/>
    <property type="match status" value="1"/>
</dbReference>
<feature type="chain" id="PRO_5001937509" evidence="2">
    <location>
        <begin position="27"/>
        <end position="438"/>
    </location>
</feature>
<name>A0A097STK0_9BACT</name>
<keyword evidence="1" id="KW-0472">Membrane</keyword>
<dbReference type="SUPFAM" id="SSF52058">
    <property type="entry name" value="L domain-like"/>
    <property type="match status" value="2"/>
</dbReference>
<dbReference type="AlphaFoldDB" id="A0A097STK0"/>
<keyword evidence="4" id="KW-1185">Reference proteome</keyword>
<feature type="transmembrane region" description="Helical" evidence="1">
    <location>
        <begin position="406"/>
        <end position="428"/>
    </location>
</feature>
<organism evidence="3 4">
    <name type="scientific">Candidatus Malacoplasma girerdii</name>
    <dbReference type="NCBI Taxonomy" id="1318617"/>
    <lineage>
        <taxon>Bacteria</taxon>
        <taxon>Bacillati</taxon>
        <taxon>Mycoplasmatota</taxon>
        <taxon>Mycoplasmoidales</taxon>
        <taxon>Mycoplasmoidaceae</taxon>
        <taxon>Malacoplasma</taxon>
    </lineage>
</organism>
<dbReference type="KEGG" id="mgj:MGM1_5510"/>
<dbReference type="NCBIfam" id="NF038275">
    <property type="entry name" value="Myrrnad"/>
    <property type="match status" value="1"/>
</dbReference>
<proteinExistence type="predicted"/>
<dbReference type="STRING" id="1318617.MGM1_5510"/>
<sequence>MKLRNFAKLFTGLLAISALTASIVFSNSNTQIHSSFFVENKITDDISWNITEGGLISPVDKGQIQGEITIPDTVSGKVVTGIANAAFKDCALLTSVTFAEGSKLTSIGDRAFDSCSALTSINIPNNVTSIGYKAFSDCSSLTSINFDNDSQLTSIGGWAFSGCDKLISITFAEGSKLTSIGKNAFWVCSALTSITIPSGVTSIGKEAFSYCPLTSIEFAGNQTYDWVPTVEGGITVGGYIIQKGNDLSTNTVVGCLAYGKINIKLPDGKTSIIGNAFSCCSGITHIGISDNVTNIGGIAFWNCTSLTSIIIPSSITSIGETAFGNCDKMGTITFNWNEEQLIKLTLGNNLIRNDTSSQTINFHIPWGTKDQYKAKFTKDILGTNVTANWIDDIVPPTPTPTNSSNLALILGLTFGFIILIGIGSYLGYRYYKHRKNSK</sequence>
<keyword evidence="1" id="KW-0812">Transmembrane</keyword>
<keyword evidence="1" id="KW-1133">Transmembrane helix</keyword>
<dbReference type="InterPro" id="IPR032675">
    <property type="entry name" value="LRR_dom_sf"/>
</dbReference>
<evidence type="ECO:0000313" key="3">
    <source>
        <dbReference type="EMBL" id="AIV03909.1"/>
    </source>
</evidence>
<evidence type="ECO:0000313" key="4">
    <source>
        <dbReference type="Proteomes" id="UP000030066"/>
    </source>
</evidence>
<dbReference type="InterPro" id="IPR026906">
    <property type="entry name" value="LRR_5"/>
</dbReference>
<evidence type="ECO:0000256" key="1">
    <source>
        <dbReference type="SAM" id="Phobius"/>
    </source>
</evidence>
<evidence type="ECO:0000256" key="2">
    <source>
        <dbReference type="SAM" id="SignalP"/>
    </source>
</evidence>
<dbReference type="Gene3D" id="3.80.10.10">
    <property type="entry name" value="Ribonuclease Inhibitor"/>
    <property type="match status" value="2"/>
</dbReference>
<dbReference type="HOGENOM" id="CLU_656706_0_0_14"/>
<gene>
    <name evidence="3" type="ORF">MGM1_5510</name>
</gene>
<dbReference type="NCBIfam" id="NF033158">
    <property type="entry name" value="Myrrcad"/>
    <property type="match status" value="1"/>
</dbReference>
<keyword evidence="2" id="KW-0732">Signal</keyword>
<dbReference type="PANTHER" id="PTHR45661">
    <property type="entry name" value="SURFACE ANTIGEN"/>
    <property type="match status" value="1"/>
</dbReference>
<dbReference type="InterPro" id="IPR053139">
    <property type="entry name" value="Surface_bspA-like"/>
</dbReference>
<reference evidence="3 4" key="1">
    <citation type="journal article" date="2014" name="PLoS ONE">
        <title>An emerging Mycoplasma associated with trichomoniasis, vaginal infection and disease.</title>
        <authorList>
            <consortium name="Vaginal Microbiome Consortium"/>
            <person name="Fettweis J.M."/>
            <person name="Serrano M.G."/>
            <person name="Huang B."/>
            <person name="Brooks J.P."/>
            <person name="Glascock A.L."/>
            <person name="Sheth N.U."/>
            <person name="Strauss J.F.III."/>
            <person name="Jefferson K.K."/>
            <person name="Buck G.A."/>
        </authorList>
    </citation>
    <scope>NUCLEOTIDE SEQUENCE [LARGE SCALE GENOMIC DNA]</scope>
    <source>
        <strain evidence="3 4">VCU_M1</strain>
    </source>
</reference>
<protein>
    <submittedName>
        <fullName evidence="3">BspA-like protein</fullName>
    </submittedName>
</protein>